<evidence type="ECO:0000313" key="2">
    <source>
        <dbReference type="EMBL" id="KAL2783414.1"/>
    </source>
</evidence>
<keyword evidence="1" id="KW-0472">Membrane</keyword>
<keyword evidence="3" id="KW-1185">Reference proteome</keyword>
<name>A0ABR4FJI8_9EURO</name>
<sequence length="58" mass="7061">MTSTFQQYVIGISYIYYCFSYLLFLSFYYFPCLSILLKYYITIFYTPFIILYLLACHA</sequence>
<evidence type="ECO:0000256" key="1">
    <source>
        <dbReference type="SAM" id="Phobius"/>
    </source>
</evidence>
<feature type="transmembrane region" description="Helical" evidence="1">
    <location>
        <begin position="36"/>
        <end position="55"/>
    </location>
</feature>
<gene>
    <name evidence="2" type="ORF">BJX66DRAFT_318559</name>
</gene>
<proteinExistence type="predicted"/>
<reference evidence="2 3" key="1">
    <citation type="submission" date="2024-07" db="EMBL/GenBank/DDBJ databases">
        <title>Section-level genome sequencing and comparative genomics of Aspergillus sections Usti and Cavernicolus.</title>
        <authorList>
            <consortium name="Lawrence Berkeley National Laboratory"/>
            <person name="Nybo J.L."/>
            <person name="Vesth T.C."/>
            <person name="Theobald S."/>
            <person name="Frisvad J.C."/>
            <person name="Larsen T.O."/>
            <person name="Kjaerboelling I."/>
            <person name="Rothschild-Mancinelli K."/>
            <person name="Lyhne E.K."/>
            <person name="Kogle M.E."/>
            <person name="Barry K."/>
            <person name="Clum A."/>
            <person name="Na H."/>
            <person name="Ledsgaard L."/>
            <person name="Lin J."/>
            <person name="Lipzen A."/>
            <person name="Kuo A."/>
            <person name="Riley R."/>
            <person name="Mondo S."/>
            <person name="Labutti K."/>
            <person name="Haridas S."/>
            <person name="Pangalinan J."/>
            <person name="Salamov A.A."/>
            <person name="Simmons B.A."/>
            <person name="Magnuson J.K."/>
            <person name="Chen J."/>
            <person name="Drula E."/>
            <person name="Henrissat B."/>
            <person name="Wiebenga A."/>
            <person name="Lubbers R.J."/>
            <person name="Gomes A.C."/>
            <person name="Makela M.R."/>
            <person name="Stajich J."/>
            <person name="Grigoriev I.V."/>
            <person name="Mortensen U.H."/>
            <person name="De Vries R.P."/>
            <person name="Baker S.E."/>
            <person name="Andersen M.R."/>
        </authorList>
    </citation>
    <scope>NUCLEOTIDE SEQUENCE [LARGE SCALE GENOMIC DNA]</scope>
    <source>
        <strain evidence="2 3">CBS 209.92</strain>
    </source>
</reference>
<organism evidence="2 3">
    <name type="scientific">Aspergillus keveii</name>
    <dbReference type="NCBI Taxonomy" id="714993"/>
    <lineage>
        <taxon>Eukaryota</taxon>
        <taxon>Fungi</taxon>
        <taxon>Dikarya</taxon>
        <taxon>Ascomycota</taxon>
        <taxon>Pezizomycotina</taxon>
        <taxon>Eurotiomycetes</taxon>
        <taxon>Eurotiomycetidae</taxon>
        <taxon>Eurotiales</taxon>
        <taxon>Aspergillaceae</taxon>
        <taxon>Aspergillus</taxon>
        <taxon>Aspergillus subgen. Nidulantes</taxon>
    </lineage>
</organism>
<accession>A0ABR4FJI8</accession>
<comment type="caution">
    <text evidence="2">The sequence shown here is derived from an EMBL/GenBank/DDBJ whole genome shotgun (WGS) entry which is preliminary data.</text>
</comment>
<dbReference type="Proteomes" id="UP001610563">
    <property type="component" value="Unassembled WGS sequence"/>
</dbReference>
<protein>
    <submittedName>
        <fullName evidence="2">Uncharacterized protein</fullName>
    </submittedName>
</protein>
<dbReference type="EMBL" id="JBFTWV010000238">
    <property type="protein sequence ID" value="KAL2783414.1"/>
    <property type="molecule type" value="Genomic_DNA"/>
</dbReference>
<evidence type="ECO:0000313" key="3">
    <source>
        <dbReference type="Proteomes" id="UP001610563"/>
    </source>
</evidence>
<keyword evidence="1" id="KW-0812">Transmembrane</keyword>
<feature type="transmembrane region" description="Helical" evidence="1">
    <location>
        <begin position="12"/>
        <end position="30"/>
    </location>
</feature>
<keyword evidence="1" id="KW-1133">Transmembrane helix</keyword>